<keyword evidence="2" id="KW-0863">Zinc-finger</keyword>
<dbReference type="Proteomes" id="UP000215005">
    <property type="component" value="Chromosome"/>
</dbReference>
<sequence>MGVTEASGLPVREGESPWTEAELTAVRQELEDEMAQLREEIADTESKLAERLADSVDGAGDDPTDTGAKAYQREHDLALAYNTRDLLAQNERAVKRMDAGTYGACESCGKAIGKARLQAFPRATLCVQCKQREERR</sequence>
<evidence type="ECO:0000256" key="6">
    <source>
        <dbReference type="SAM" id="MobiDB-lite"/>
    </source>
</evidence>
<keyword evidence="1" id="KW-0479">Metal-binding</keyword>
<dbReference type="KEGG" id="ngv:CDO52_12140"/>
<dbReference type="RefSeq" id="WP_017616972.1">
    <property type="nucleotide sequence ID" value="NZ_ANBG01000033.1"/>
</dbReference>
<evidence type="ECO:0000256" key="3">
    <source>
        <dbReference type="ARBA" id="ARBA00022833"/>
    </source>
</evidence>
<dbReference type="Pfam" id="PF01258">
    <property type="entry name" value="zf-dskA_traR"/>
    <property type="match status" value="1"/>
</dbReference>
<dbReference type="PANTHER" id="PTHR33823">
    <property type="entry name" value="RNA POLYMERASE-BINDING TRANSCRIPTION FACTOR DKSA-RELATED"/>
    <property type="match status" value="1"/>
</dbReference>
<dbReference type="EMBL" id="CP022753">
    <property type="protein sequence ID" value="ASU86184.1"/>
    <property type="molecule type" value="Genomic_DNA"/>
</dbReference>
<evidence type="ECO:0000256" key="4">
    <source>
        <dbReference type="PROSITE-ProRule" id="PRU00510"/>
    </source>
</evidence>
<feature type="domain" description="Zinc finger DksA/TraR C4-type" evidence="7">
    <location>
        <begin position="100"/>
        <end position="135"/>
    </location>
</feature>
<dbReference type="AlphaFoldDB" id="A0A223SDF3"/>
<evidence type="ECO:0000259" key="7">
    <source>
        <dbReference type="Pfam" id="PF01258"/>
    </source>
</evidence>
<feature type="coiled-coil region" evidence="5">
    <location>
        <begin position="20"/>
        <end position="54"/>
    </location>
</feature>
<dbReference type="InterPro" id="IPR020458">
    <property type="entry name" value="Znf_DskA_TraR_CS"/>
</dbReference>
<dbReference type="Gene3D" id="1.20.120.910">
    <property type="entry name" value="DksA, coiled-coil domain"/>
    <property type="match status" value="1"/>
</dbReference>
<keyword evidence="9" id="KW-1185">Reference proteome</keyword>
<dbReference type="InterPro" id="IPR037187">
    <property type="entry name" value="DnaK_N"/>
</dbReference>
<keyword evidence="3" id="KW-0862">Zinc</keyword>
<dbReference type="GO" id="GO:0008270">
    <property type="term" value="F:zinc ion binding"/>
    <property type="evidence" value="ECO:0007669"/>
    <property type="project" value="UniProtKB-KW"/>
</dbReference>
<evidence type="ECO:0000256" key="5">
    <source>
        <dbReference type="SAM" id="Coils"/>
    </source>
</evidence>
<protein>
    <submittedName>
        <fullName evidence="8">Conjugal transfer protein TraR</fullName>
    </submittedName>
</protein>
<reference evidence="8 9" key="1">
    <citation type="submission" date="2017-08" db="EMBL/GenBank/DDBJ databases">
        <title>The complete genome sequence of Nocardiopsis gilva YIM 90087.</title>
        <authorList>
            <person name="Yin M."/>
            <person name="Tang S."/>
        </authorList>
    </citation>
    <scope>NUCLEOTIDE SEQUENCE [LARGE SCALE GENOMIC DNA]</scope>
    <source>
        <strain evidence="8 9">YIM 90087</strain>
    </source>
</reference>
<proteinExistence type="predicted"/>
<dbReference type="PROSITE" id="PS51128">
    <property type="entry name" value="ZF_DKSA_2"/>
    <property type="match status" value="1"/>
</dbReference>
<evidence type="ECO:0000313" key="8">
    <source>
        <dbReference type="EMBL" id="ASU86184.1"/>
    </source>
</evidence>
<feature type="region of interest" description="Disordered" evidence="6">
    <location>
        <begin position="1"/>
        <end position="20"/>
    </location>
</feature>
<feature type="zinc finger region" description="dksA C4-type" evidence="4">
    <location>
        <begin position="105"/>
        <end position="129"/>
    </location>
</feature>
<dbReference type="SUPFAM" id="SSF57716">
    <property type="entry name" value="Glucocorticoid receptor-like (DNA-binding domain)"/>
    <property type="match status" value="1"/>
</dbReference>
<evidence type="ECO:0000256" key="1">
    <source>
        <dbReference type="ARBA" id="ARBA00022723"/>
    </source>
</evidence>
<dbReference type="SUPFAM" id="SSF109635">
    <property type="entry name" value="DnaK suppressor protein DksA, alpha-hairpin domain"/>
    <property type="match status" value="1"/>
</dbReference>
<dbReference type="InterPro" id="IPR000962">
    <property type="entry name" value="Znf_DskA_TraR"/>
</dbReference>
<evidence type="ECO:0000313" key="9">
    <source>
        <dbReference type="Proteomes" id="UP000215005"/>
    </source>
</evidence>
<dbReference type="PANTHER" id="PTHR33823:SF2">
    <property type="entry name" value="RNA POLYMERASE-BINDING TRANSCRIPTION FACTOR DKSA"/>
    <property type="match status" value="1"/>
</dbReference>
<gene>
    <name evidence="8" type="ORF">CDO52_12140</name>
</gene>
<organism evidence="8 9">
    <name type="scientific">Nocardiopsis gilva YIM 90087</name>
    <dbReference type="NCBI Taxonomy" id="1235441"/>
    <lineage>
        <taxon>Bacteria</taxon>
        <taxon>Bacillati</taxon>
        <taxon>Actinomycetota</taxon>
        <taxon>Actinomycetes</taxon>
        <taxon>Streptosporangiales</taxon>
        <taxon>Nocardiopsidaceae</taxon>
        <taxon>Nocardiopsis</taxon>
    </lineage>
</organism>
<accession>A0A223SDF3</accession>
<dbReference type="OrthoDB" id="9803742at2"/>
<keyword evidence="5" id="KW-0175">Coiled coil</keyword>
<name>A0A223SDF3_9ACTN</name>
<dbReference type="PROSITE" id="PS01102">
    <property type="entry name" value="ZF_DKSA_1"/>
    <property type="match status" value="1"/>
</dbReference>
<evidence type="ECO:0000256" key="2">
    <source>
        <dbReference type="ARBA" id="ARBA00022771"/>
    </source>
</evidence>